<dbReference type="AlphaFoldDB" id="A0A120JTW6"/>
<evidence type="ECO:0000313" key="2">
    <source>
        <dbReference type="Proteomes" id="UP000063781"/>
    </source>
</evidence>
<dbReference type="KEGG" id="erl:AOC36_09345"/>
<dbReference type="STRING" id="1514105.AOC36_09345"/>
<reference evidence="1 2" key="1">
    <citation type="submission" date="2015-10" db="EMBL/GenBank/DDBJ databases">
        <title>Erysipelothrix larvae sp. LV19 isolated from the larval gut of the rhinoceros beetle, Trypoxylus dichotomus.</title>
        <authorList>
            <person name="Lim S."/>
            <person name="Kim B.-C."/>
        </authorList>
    </citation>
    <scope>NUCLEOTIDE SEQUENCE [LARGE SCALE GENOMIC DNA]</scope>
    <source>
        <strain evidence="1 2">LV19</strain>
    </source>
</reference>
<dbReference type="RefSeq" id="WP_067633627.1">
    <property type="nucleotide sequence ID" value="NZ_CP013213.1"/>
</dbReference>
<name>A0A120JTW6_9FIRM</name>
<keyword evidence="2" id="KW-1185">Reference proteome</keyword>
<organism evidence="1 2">
    <name type="scientific">Erysipelothrix larvae</name>
    <dbReference type="NCBI Taxonomy" id="1514105"/>
    <lineage>
        <taxon>Bacteria</taxon>
        <taxon>Bacillati</taxon>
        <taxon>Bacillota</taxon>
        <taxon>Erysipelotrichia</taxon>
        <taxon>Erysipelotrichales</taxon>
        <taxon>Erysipelotrichaceae</taxon>
        <taxon>Erysipelothrix</taxon>
    </lineage>
</organism>
<gene>
    <name evidence="1" type="ORF">AOC36_09345</name>
</gene>
<evidence type="ECO:0000313" key="1">
    <source>
        <dbReference type="EMBL" id="AMC94187.1"/>
    </source>
</evidence>
<evidence type="ECO:0008006" key="3">
    <source>
        <dbReference type="Google" id="ProtNLM"/>
    </source>
</evidence>
<protein>
    <recommendedName>
        <fullName evidence="3">Transposase IS4-like domain-containing protein</fullName>
    </recommendedName>
</protein>
<dbReference type="Proteomes" id="UP000063781">
    <property type="component" value="Chromosome"/>
</dbReference>
<sequence length="193" mass="22126">MMTNQVVKNSTITNFIHTFRQSLNQSSLVDIARKSPAYFTRTRELTFFRLLMFLIFRSGKTINQELIRFYSRVDCIKSIVSKQALSKALRKINPKVFDSIMQSFTRIFYKSNLVKTYKGYIILAEDGTVIEAPLSKESISTFGFHKNQKVRCETDVKRVTTKMGGLFDITNDFFLSTTIGACICQLNNGPNLN</sequence>
<proteinExistence type="predicted"/>
<dbReference type="EMBL" id="CP013213">
    <property type="protein sequence ID" value="AMC94187.1"/>
    <property type="molecule type" value="Genomic_DNA"/>
</dbReference>
<accession>A0A120JTW6</accession>